<dbReference type="Gene3D" id="2.60.40.420">
    <property type="entry name" value="Cupredoxins - blue copper proteins"/>
    <property type="match status" value="2"/>
</dbReference>
<keyword evidence="7 15" id="KW-0349">Heme</keyword>
<feature type="binding site" description="type 1 copper site" evidence="14">
    <location>
        <position position="132"/>
    </location>
    <ligand>
        <name>Cu cation</name>
        <dbReference type="ChEBI" id="CHEBI:23378"/>
        <label>1</label>
    </ligand>
</feature>
<gene>
    <name evidence="17" type="ORF">ATO12_04725</name>
</gene>
<dbReference type="EC" id="1.7.2.1" evidence="5"/>
<dbReference type="Pfam" id="PF07731">
    <property type="entry name" value="Cu-oxidase_2"/>
    <property type="match status" value="1"/>
</dbReference>
<dbReference type="FunFam" id="2.60.40.420:FF:000093">
    <property type="entry name" value="Copper-containing nitrite reductase"/>
    <property type="match status" value="1"/>
</dbReference>
<evidence type="ECO:0000256" key="13">
    <source>
        <dbReference type="ARBA" id="ARBA00049340"/>
    </source>
</evidence>
<accession>A0A023BPL7</accession>
<evidence type="ECO:0000256" key="4">
    <source>
        <dbReference type="ARBA" id="ARBA00011233"/>
    </source>
</evidence>
<dbReference type="CDD" id="cd04208">
    <property type="entry name" value="CuRO_2_CuNIR"/>
    <property type="match status" value="1"/>
</dbReference>
<feature type="binding site" description="type 1 copper site" evidence="14">
    <location>
        <position position="167"/>
    </location>
    <ligand>
        <name>Cu cation</name>
        <dbReference type="ChEBI" id="CHEBI:23378"/>
        <label>1</label>
    </ligand>
</feature>
<dbReference type="SUPFAM" id="SSF49503">
    <property type="entry name" value="Cupredoxins"/>
    <property type="match status" value="2"/>
</dbReference>
<evidence type="ECO:0000256" key="12">
    <source>
        <dbReference type="ARBA" id="ARBA00023008"/>
    </source>
</evidence>
<evidence type="ECO:0000259" key="16">
    <source>
        <dbReference type="PROSITE" id="PS51007"/>
    </source>
</evidence>
<keyword evidence="12 14" id="KW-0186">Copper</keyword>
<dbReference type="Gene3D" id="1.10.760.10">
    <property type="entry name" value="Cytochrome c-like domain"/>
    <property type="match status" value="1"/>
</dbReference>
<comment type="similarity">
    <text evidence="3">Belongs to the multicopper oxidase family.</text>
</comment>
<dbReference type="PANTHER" id="PTHR35008">
    <property type="entry name" value="BLL4482 PROTEIN-RELATED"/>
    <property type="match status" value="1"/>
</dbReference>
<evidence type="ECO:0000256" key="10">
    <source>
        <dbReference type="ARBA" id="ARBA00023002"/>
    </source>
</evidence>
<feature type="domain" description="Cytochrome c" evidence="16">
    <location>
        <begin position="384"/>
        <end position="472"/>
    </location>
</feature>
<dbReference type="eggNOG" id="COG2010">
    <property type="taxonomic scope" value="Bacteria"/>
</dbReference>
<comment type="caution">
    <text evidence="17">The sequence shown here is derived from an EMBL/GenBank/DDBJ whole genome shotgun (WGS) entry which is preliminary data.</text>
</comment>
<feature type="binding site" description="type 1 copper site" evidence="14">
    <location>
        <position position="127"/>
    </location>
    <ligand>
        <name>Cu cation</name>
        <dbReference type="ChEBI" id="CHEBI:23378"/>
        <label>1</label>
    </ligand>
</feature>
<evidence type="ECO:0000256" key="7">
    <source>
        <dbReference type="ARBA" id="ARBA00022617"/>
    </source>
</evidence>
<dbReference type="InterPro" id="IPR011707">
    <property type="entry name" value="Cu-oxidase-like_N"/>
</dbReference>
<dbReference type="PROSITE" id="PS51257">
    <property type="entry name" value="PROKAR_LIPOPROTEIN"/>
    <property type="match status" value="1"/>
</dbReference>
<dbReference type="eggNOG" id="COG2132">
    <property type="taxonomic scope" value="Bacteria"/>
</dbReference>
<keyword evidence="11 15" id="KW-0408">Iron</keyword>
<proteinExistence type="inferred from homology"/>
<protein>
    <recommendedName>
        <fullName evidence="6">Copper-containing nitrite reductase</fullName>
        <ecNumber evidence="5">1.7.2.1</ecNumber>
    </recommendedName>
</protein>
<dbReference type="Pfam" id="PF07732">
    <property type="entry name" value="Cu-oxidase_3"/>
    <property type="match status" value="1"/>
</dbReference>
<dbReference type="GO" id="GO:0005507">
    <property type="term" value="F:copper ion binding"/>
    <property type="evidence" value="ECO:0007669"/>
    <property type="project" value="InterPro"/>
</dbReference>
<evidence type="ECO:0000256" key="3">
    <source>
        <dbReference type="ARBA" id="ARBA00010609"/>
    </source>
</evidence>
<evidence type="ECO:0000256" key="5">
    <source>
        <dbReference type="ARBA" id="ARBA00011882"/>
    </source>
</evidence>
<dbReference type="NCBIfam" id="TIGR02376">
    <property type="entry name" value="Cu_nitrite_red"/>
    <property type="match status" value="1"/>
</dbReference>
<comment type="cofactor">
    <cofactor evidence="2 14">
        <name>Cu(2+)</name>
        <dbReference type="ChEBI" id="CHEBI:29036"/>
    </cofactor>
</comment>
<dbReference type="Proteomes" id="UP000023541">
    <property type="component" value="Unassembled WGS sequence"/>
</dbReference>
<dbReference type="InterPro" id="IPR036909">
    <property type="entry name" value="Cyt_c-like_dom_sf"/>
</dbReference>
<dbReference type="InterPro" id="IPR008972">
    <property type="entry name" value="Cupredoxin"/>
</dbReference>
<sequence length="491" mass="53369">MKSKKPFVLLSSTGLFIGVLLMILSACSENKEAEAKNYLGPEGIPVSQEMIAELTSPPNVPGPTGRRKAKKLIVNMEVLEEEGEMTDGVKYVYWTFGGSVPGSFIRTKIGDEVEFHLKNHPDNKLPHNIDLHAVTGPGGGATSSFVAPGHETQFSFKVLNPGLYVYHCATAPVGMHIANGMYGLILVEPEEGLPPVDKEYYVMQGDFYTKGENGDRGLQPFDMKKAVDEDADYVVFNGKVGSLTGDNAITANVGETIRLYVGNGGPNLVSSFHVIGEIFDVVRVEGGDLINENVQTTLVPAGGAAIVEFKVDVPGTFILVDHSIFRAFNKGALGMLKVQGEENKKIYSGKQEEGVYQPEGSGIQEMPVDKGVAQTEETAKSLQEKMEFGKATYMRTCFACHQAEGQGIPNAFPPLAKSDYLNADLNRAIDIVLHGKTGEITVNGEKYNSVMTKQDLTDEEVANVLTYIYNSWGNSKKEVTTSMVANRRNTH</sequence>
<name>A0A023BPL7_9FLAO</name>
<dbReference type="PANTHER" id="PTHR35008:SF8">
    <property type="entry name" value="ALCOHOL DEHYDROGENASE CYTOCHROME C SUBUNIT"/>
    <property type="match status" value="1"/>
</dbReference>
<dbReference type="PROSITE" id="PS51007">
    <property type="entry name" value="CYTC"/>
    <property type="match status" value="1"/>
</dbReference>
<keyword evidence="9" id="KW-0677">Repeat</keyword>
<keyword evidence="10" id="KW-0560">Oxidoreductase</keyword>
<dbReference type="InterPro" id="IPR009056">
    <property type="entry name" value="Cyt_c-like_dom"/>
</dbReference>
<evidence type="ECO:0000256" key="1">
    <source>
        <dbReference type="ARBA" id="ARBA00001960"/>
    </source>
</evidence>
<dbReference type="GO" id="GO:0050421">
    <property type="term" value="F:nitrite reductase (NO-forming) activity"/>
    <property type="evidence" value="ECO:0007669"/>
    <property type="project" value="UniProtKB-EC"/>
</dbReference>
<comment type="cofactor">
    <cofactor evidence="1 14">
        <name>Cu(+)</name>
        <dbReference type="ChEBI" id="CHEBI:49552"/>
    </cofactor>
</comment>
<dbReference type="AlphaFoldDB" id="A0A023BPL7"/>
<evidence type="ECO:0000256" key="15">
    <source>
        <dbReference type="PROSITE-ProRule" id="PRU00433"/>
    </source>
</evidence>
<dbReference type="PRINTS" id="PR00695">
    <property type="entry name" value="CUNO2RDTASE"/>
</dbReference>
<dbReference type="SUPFAM" id="SSF46626">
    <property type="entry name" value="Cytochrome c"/>
    <property type="match status" value="1"/>
</dbReference>
<evidence type="ECO:0000256" key="8">
    <source>
        <dbReference type="ARBA" id="ARBA00022723"/>
    </source>
</evidence>
<keyword evidence="18" id="KW-1185">Reference proteome</keyword>
<evidence type="ECO:0000313" key="18">
    <source>
        <dbReference type="Proteomes" id="UP000023541"/>
    </source>
</evidence>
<evidence type="ECO:0000256" key="2">
    <source>
        <dbReference type="ARBA" id="ARBA00001973"/>
    </source>
</evidence>
<comment type="subunit">
    <text evidence="4">Homotrimer.</text>
</comment>
<keyword evidence="8 14" id="KW-0479">Metal-binding</keyword>
<comment type="catalytic activity">
    <reaction evidence="13">
        <text>nitric oxide + Fe(III)-[cytochrome c] + H2O = Fe(II)-[cytochrome c] + nitrite + 2 H(+)</text>
        <dbReference type="Rhea" id="RHEA:15233"/>
        <dbReference type="Rhea" id="RHEA-COMP:10350"/>
        <dbReference type="Rhea" id="RHEA-COMP:14399"/>
        <dbReference type="ChEBI" id="CHEBI:15377"/>
        <dbReference type="ChEBI" id="CHEBI:15378"/>
        <dbReference type="ChEBI" id="CHEBI:16301"/>
        <dbReference type="ChEBI" id="CHEBI:16480"/>
        <dbReference type="ChEBI" id="CHEBI:29033"/>
        <dbReference type="ChEBI" id="CHEBI:29034"/>
        <dbReference type="EC" id="1.7.2.1"/>
    </reaction>
</comment>
<feature type="binding site" description="type 1 copper site" evidence="14">
    <location>
        <position position="181"/>
    </location>
    <ligand>
        <name>Cu cation</name>
        <dbReference type="ChEBI" id="CHEBI:23378"/>
        <label>1</label>
    </ligand>
</feature>
<feature type="binding site" description="type 1 copper site" evidence="14">
    <location>
        <position position="176"/>
    </location>
    <ligand>
        <name>Cu cation</name>
        <dbReference type="ChEBI" id="CHEBI:23378"/>
        <label>1</label>
    </ligand>
</feature>
<organism evidence="17 18">
    <name type="scientific">Aquimarina atlantica</name>
    <dbReference type="NCBI Taxonomy" id="1317122"/>
    <lineage>
        <taxon>Bacteria</taxon>
        <taxon>Pseudomonadati</taxon>
        <taxon>Bacteroidota</taxon>
        <taxon>Flavobacteriia</taxon>
        <taxon>Flavobacteriales</taxon>
        <taxon>Flavobacteriaceae</taxon>
        <taxon>Aquimarina</taxon>
    </lineage>
</organism>
<reference evidence="17 18" key="1">
    <citation type="submission" date="2014-04" db="EMBL/GenBank/DDBJ databases">
        <title>Aquimarina sp. 22II-S11-z7 Genome Sequencing.</title>
        <authorList>
            <person name="Lai Q."/>
        </authorList>
    </citation>
    <scope>NUCLEOTIDE SEQUENCE [LARGE SCALE GENOMIC DNA]</scope>
    <source>
        <strain evidence="17 18">22II-S11-z7</strain>
    </source>
</reference>
<dbReference type="InterPro" id="IPR001287">
    <property type="entry name" value="NO2-reductase_Cu"/>
</dbReference>
<evidence type="ECO:0000256" key="11">
    <source>
        <dbReference type="ARBA" id="ARBA00023004"/>
    </source>
</evidence>
<dbReference type="STRING" id="1317122.ATO12_04725"/>
<dbReference type="RefSeq" id="WP_034246125.1">
    <property type="nucleotide sequence ID" value="NZ_AQRA01000010.1"/>
</dbReference>
<feature type="binding site" description="type 1 copper site" evidence="14">
    <location>
        <position position="322"/>
    </location>
    <ligand>
        <name>Cu cation</name>
        <dbReference type="ChEBI" id="CHEBI:23378"/>
        <label>1</label>
    </ligand>
</feature>
<dbReference type="Pfam" id="PF00034">
    <property type="entry name" value="Cytochrom_C"/>
    <property type="match status" value="1"/>
</dbReference>
<evidence type="ECO:0000256" key="6">
    <source>
        <dbReference type="ARBA" id="ARBA00017290"/>
    </source>
</evidence>
<dbReference type="EMBL" id="AQRA01000010">
    <property type="protein sequence ID" value="EZH71926.1"/>
    <property type="molecule type" value="Genomic_DNA"/>
</dbReference>
<feature type="binding site" description="type 1 copper site" evidence="14">
    <location>
        <position position="168"/>
    </location>
    <ligand>
        <name>Cu cation</name>
        <dbReference type="ChEBI" id="CHEBI:23378"/>
        <label>1</label>
    </ligand>
</feature>
<evidence type="ECO:0000256" key="14">
    <source>
        <dbReference type="PIRSR" id="PIRSR601287-1"/>
    </source>
</evidence>
<dbReference type="GO" id="GO:0009055">
    <property type="term" value="F:electron transfer activity"/>
    <property type="evidence" value="ECO:0007669"/>
    <property type="project" value="InterPro"/>
</dbReference>
<dbReference type="GO" id="GO:0020037">
    <property type="term" value="F:heme binding"/>
    <property type="evidence" value="ECO:0007669"/>
    <property type="project" value="InterPro"/>
</dbReference>
<dbReference type="InterPro" id="IPR011706">
    <property type="entry name" value="Cu-oxidase_C"/>
</dbReference>
<dbReference type="CDD" id="cd11020">
    <property type="entry name" value="CuRO_1_CuNIR"/>
    <property type="match status" value="1"/>
</dbReference>
<dbReference type="OrthoDB" id="9811395at2"/>
<evidence type="ECO:0000313" key="17">
    <source>
        <dbReference type="EMBL" id="EZH71926.1"/>
    </source>
</evidence>
<evidence type="ECO:0000256" key="9">
    <source>
        <dbReference type="ARBA" id="ARBA00022737"/>
    </source>
</evidence>
<dbReference type="InterPro" id="IPR051459">
    <property type="entry name" value="Cytochrome_c-type_DH"/>
</dbReference>